<evidence type="ECO:0000313" key="2">
    <source>
        <dbReference type="EMBL" id="CAK9051609.1"/>
    </source>
</evidence>
<reference evidence="2 3" key="1">
    <citation type="submission" date="2024-02" db="EMBL/GenBank/DDBJ databases">
        <authorList>
            <person name="Chen Y."/>
            <person name="Shah S."/>
            <person name="Dougan E. K."/>
            <person name="Thang M."/>
            <person name="Chan C."/>
        </authorList>
    </citation>
    <scope>NUCLEOTIDE SEQUENCE [LARGE SCALE GENOMIC DNA]</scope>
</reference>
<accession>A0ABP0MNH2</accession>
<dbReference type="Proteomes" id="UP001642484">
    <property type="component" value="Unassembled WGS sequence"/>
</dbReference>
<sequence>MSLSFDSQTLFALVALRELSISITGMAPSRPGQAYTFRILQVTFNKLMTTAVSNNQRATAVAQVNITAWVSGLRELLFRQDALPSLSKDSMLRSASGGNQDPCPIVASSQPLIT</sequence>
<evidence type="ECO:0000256" key="1">
    <source>
        <dbReference type="SAM" id="MobiDB-lite"/>
    </source>
</evidence>
<keyword evidence="3" id="KW-1185">Reference proteome</keyword>
<feature type="region of interest" description="Disordered" evidence="1">
    <location>
        <begin position="89"/>
        <end position="114"/>
    </location>
</feature>
<comment type="caution">
    <text evidence="2">The sequence shown here is derived from an EMBL/GenBank/DDBJ whole genome shotgun (WGS) entry which is preliminary data.</text>
</comment>
<proteinExistence type="predicted"/>
<dbReference type="EMBL" id="CAXAMN010017991">
    <property type="protein sequence ID" value="CAK9051609.1"/>
    <property type="molecule type" value="Genomic_DNA"/>
</dbReference>
<evidence type="ECO:0000313" key="3">
    <source>
        <dbReference type="Proteomes" id="UP001642484"/>
    </source>
</evidence>
<organism evidence="2 3">
    <name type="scientific">Durusdinium trenchii</name>
    <dbReference type="NCBI Taxonomy" id="1381693"/>
    <lineage>
        <taxon>Eukaryota</taxon>
        <taxon>Sar</taxon>
        <taxon>Alveolata</taxon>
        <taxon>Dinophyceae</taxon>
        <taxon>Suessiales</taxon>
        <taxon>Symbiodiniaceae</taxon>
        <taxon>Durusdinium</taxon>
    </lineage>
</organism>
<gene>
    <name evidence="2" type="ORF">CCMP2556_LOCUS26156</name>
</gene>
<name>A0ABP0MNH2_9DINO</name>
<protein>
    <submittedName>
        <fullName evidence="2">Uncharacterized protein</fullName>
    </submittedName>
</protein>